<dbReference type="InterPro" id="IPR002937">
    <property type="entry name" value="Amino_oxidase"/>
</dbReference>
<dbReference type="SUPFAM" id="SSF52540">
    <property type="entry name" value="P-loop containing nucleoside triphosphate hydrolases"/>
    <property type="match status" value="1"/>
</dbReference>
<dbReference type="GO" id="GO:0016491">
    <property type="term" value="F:oxidoreductase activity"/>
    <property type="evidence" value="ECO:0007669"/>
    <property type="project" value="InterPro"/>
</dbReference>
<dbReference type="SUPFAM" id="SSF51905">
    <property type="entry name" value="FAD/NAD(P)-binding domain"/>
    <property type="match status" value="1"/>
</dbReference>
<dbReference type="PANTHER" id="PTHR43734">
    <property type="entry name" value="PHYTOENE DESATURASE"/>
    <property type="match status" value="1"/>
</dbReference>
<sequence>MPLSHLRPLEGLVSSRTAGCKALGVRSKSSDAKSPEPPAASDSVPAAESPTLRAKREYWDTLGQRKQAPPQAARPQAAAPLATPALRAPQGTGAEPRAFAPPRQSRLFLSPDGSSVRPAPAAATDPAAPPTEEQLGKQCVTENPATELGPDDLGRYYALPKAQLPEAFPRFAEESFEAMLPGGGCRGLQLEYEDTMAERVMLRPEIAMLQLTVAEAVAHGPLPPEYGSLAAGAELSDDEDAEAHTSEGEWERACVAGSELSDGEYASQPDSNGKYASQPDSDGEYDSQAEDSGSEQGSDGDQQHQDYWSAEEWTEQDGSGSEDQGSDEEGYTSGEGQSESGQEEYSGDEAYTTDSQAESEGEYEAMGTGDEQEGTDLEGSDADDGSETDLDPRAMREREAMLEGMAGLAAEGRQLLGEMSGDEALESGGEAWEDGWEPREAGDLLEGWGRREAWYDSGFRPAGAGLHRKLLLTGETGTGKSVALAALAQYMRALGAVVVYVPAAQQLTGGGFFYKSKAHPGLWDTAESAKLLLQNLDGAAGGQEGWPREGSLGASDDGKEPPRDQGPTVAQVMAAGGTLAEVAAVGLHADVKPPEAVDAAVRVITRLREQTQVPVVFAVDNYQALHAPSSYGQKRNEFSRRLLDPSELRIALLMRVLDGPPPAWGIDIAALTSGEGYSARRCQVPVTDAVTLYPMRRFEMDEWQMLVQYYTLTRHVRPLTPSETAYTFMFTNGNPREFSLGEGILHANVGVLIIGAGPTGLGAATRLQQHGFEDWLLLDAAEEAGGLACTEVTPEGFLFDMGGHVIFSHYQYFDELVDAAIGGGPGAWNTLQRVSYVWIRGRWVAYPFQNNVNALPPDDQVACLAGVAEAQVANAVARRKPANFDEWILRVMGPGIADVFMRPYNFKVWGVPTSAMQCEWLGERVATVDMQRAIGGVVSGREDAGWGPNAVFRFPLRGGTGSIWRGVSRLLPARKQRYGEGCRLVELDAEARVAGLADGRRVRYNALVCTAPLDVTLRLLGQRAWADALTHSSAHIVGLGIRGRCPHGSKCWLYFPEDDCPFYRATVFSHYAPANCPPPDARLRTLCLGGGSAAPAGVSPEPGPYWSLMFEVSESALKPVDQAPHALGGALWPAVVAETLAGAVATRMLAADDQIVSIYHRRLEHGYPTPTLARDGVLDEALPWLRERGIWSRGRFGSYKYEVGNQDHSLMLGVEAADNLLFGAKELTLSHPNIANAKKNTELLYATPMFMAAHGPGRPPCKNCAKA</sequence>
<dbReference type="Proteomes" id="UP001445335">
    <property type="component" value="Unassembled WGS sequence"/>
</dbReference>
<feature type="compositionally biased region" description="Acidic residues" evidence="1">
    <location>
        <begin position="370"/>
        <end position="389"/>
    </location>
</feature>
<accession>A0AAW1RHH9</accession>
<feature type="domain" description="Amine oxidase" evidence="2">
    <location>
        <begin position="759"/>
        <end position="1017"/>
    </location>
</feature>
<dbReference type="EMBL" id="JALJOU010000037">
    <property type="protein sequence ID" value="KAK9833266.1"/>
    <property type="molecule type" value="Genomic_DNA"/>
</dbReference>
<feature type="compositionally biased region" description="Acidic residues" evidence="1">
    <location>
        <begin position="281"/>
        <end position="293"/>
    </location>
</feature>
<dbReference type="InterPro" id="IPR027417">
    <property type="entry name" value="P-loop_NTPase"/>
</dbReference>
<dbReference type="Gene3D" id="3.40.50.300">
    <property type="entry name" value="P-loop containing nucleotide triphosphate hydrolases"/>
    <property type="match status" value="1"/>
</dbReference>
<evidence type="ECO:0000313" key="3">
    <source>
        <dbReference type="EMBL" id="KAK9833266.1"/>
    </source>
</evidence>
<feature type="compositionally biased region" description="Polar residues" evidence="1">
    <location>
        <begin position="268"/>
        <end position="280"/>
    </location>
</feature>
<name>A0AAW1RHH9_9CHLO</name>
<dbReference type="InterPro" id="IPR019368">
    <property type="entry name" value="Ribosomal_mS29"/>
</dbReference>
<dbReference type="Pfam" id="PF01593">
    <property type="entry name" value="Amino_oxidase"/>
    <property type="match status" value="1"/>
</dbReference>
<dbReference type="Pfam" id="PF10236">
    <property type="entry name" value="DAP3"/>
    <property type="match status" value="1"/>
</dbReference>
<organism evidence="3 4">
    <name type="scientific">Elliptochloris bilobata</name>
    <dbReference type="NCBI Taxonomy" id="381761"/>
    <lineage>
        <taxon>Eukaryota</taxon>
        <taxon>Viridiplantae</taxon>
        <taxon>Chlorophyta</taxon>
        <taxon>core chlorophytes</taxon>
        <taxon>Trebouxiophyceae</taxon>
        <taxon>Trebouxiophyceae incertae sedis</taxon>
        <taxon>Elliptochloris clade</taxon>
        <taxon>Elliptochloris</taxon>
    </lineage>
</organism>
<feature type="compositionally biased region" description="Low complexity" evidence="1">
    <location>
        <begin position="331"/>
        <end position="340"/>
    </location>
</feature>
<dbReference type="PANTHER" id="PTHR43734:SF4">
    <property type="entry name" value="AMINE OXIDASE DOMAIN-CONTAINING PROTEIN"/>
    <property type="match status" value="1"/>
</dbReference>
<evidence type="ECO:0000256" key="1">
    <source>
        <dbReference type="SAM" id="MobiDB-lite"/>
    </source>
</evidence>
<dbReference type="InterPro" id="IPR036188">
    <property type="entry name" value="FAD/NAD-bd_sf"/>
</dbReference>
<dbReference type="Gene3D" id="3.50.50.60">
    <property type="entry name" value="FAD/NAD(P)-binding domain"/>
    <property type="match status" value="1"/>
</dbReference>
<protein>
    <recommendedName>
        <fullName evidence="2">Amine oxidase domain-containing protein</fullName>
    </recommendedName>
</protein>
<feature type="region of interest" description="Disordered" evidence="1">
    <location>
        <begin position="23"/>
        <end position="135"/>
    </location>
</feature>
<feature type="region of interest" description="Disordered" evidence="1">
    <location>
        <begin position="262"/>
        <end position="391"/>
    </location>
</feature>
<proteinExistence type="predicted"/>
<gene>
    <name evidence="3" type="ORF">WJX81_001155</name>
</gene>
<dbReference type="AlphaFoldDB" id="A0AAW1RHH9"/>
<feature type="region of interest" description="Disordered" evidence="1">
    <location>
        <begin position="541"/>
        <end position="567"/>
    </location>
</feature>
<reference evidence="3 4" key="1">
    <citation type="journal article" date="2024" name="Nat. Commun.">
        <title>Phylogenomics reveals the evolutionary origins of lichenization in chlorophyte algae.</title>
        <authorList>
            <person name="Puginier C."/>
            <person name="Libourel C."/>
            <person name="Otte J."/>
            <person name="Skaloud P."/>
            <person name="Haon M."/>
            <person name="Grisel S."/>
            <person name="Petersen M."/>
            <person name="Berrin J.G."/>
            <person name="Delaux P.M."/>
            <person name="Dal Grande F."/>
            <person name="Keller J."/>
        </authorList>
    </citation>
    <scope>NUCLEOTIDE SEQUENCE [LARGE SCALE GENOMIC DNA]</scope>
    <source>
        <strain evidence="3 4">SAG 245.80</strain>
    </source>
</reference>
<evidence type="ECO:0000259" key="2">
    <source>
        <dbReference type="Pfam" id="PF01593"/>
    </source>
</evidence>
<comment type="caution">
    <text evidence="3">The sequence shown here is derived from an EMBL/GenBank/DDBJ whole genome shotgun (WGS) entry which is preliminary data.</text>
</comment>
<keyword evidence="4" id="KW-1185">Reference proteome</keyword>
<feature type="compositionally biased region" description="Low complexity" evidence="1">
    <location>
        <begin position="67"/>
        <end position="90"/>
    </location>
</feature>
<evidence type="ECO:0000313" key="4">
    <source>
        <dbReference type="Proteomes" id="UP001445335"/>
    </source>
</evidence>